<accession>A0A7Y6EYJ9</accession>
<keyword evidence="1 7" id="KW-0436">Ligase</keyword>
<evidence type="ECO:0000256" key="5">
    <source>
        <dbReference type="ARBA" id="ARBA00023146"/>
    </source>
</evidence>
<dbReference type="GO" id="GO:0005524">
    <property type="term" value="F:ATP binding"/>
    <property type="evidence" value="ECO:0007669"/>
    <property type="project" value="UniProtKB-KW"/>
</dbReference>
<dbReference type="GO" id="GO:0006418">
    <property type="term" value="P:tRNA aminoacylation for protein translation"/>
    <property type="evidence" value="ECO:0007669"/>
    <property type="project" value="InterPro"/>
</dbReference>
<comment type="caution">
    <text evidence="7">The sequence shown here is derived from an EMBL/GenBank/DDBJ whole genome shotgun (WGS) entry which is preliminary data.</text>
</comment>
<dbReference type="GO" id="GO:0140096">
    <property type="term" value="F:catalytic activity, acting on a protein"/>
    <property type="evidence" value="ECO:0007669"/>
    <property type="project" value="UniProtKB-ARBA"/>
</dbReference>
<evidence type="ECO:0000259" key="6">
    <source>
        <dbReference type="PROSITE" id="PS50862"/>
    </source>
</evidence>
<keyword evidence="4" id="KW-0648">Protein biosynthesis</keyword>
<sequence>MSIQVPVTGVLNEKQAHALTLKLAYSMEGISACTYDEINREIIIESENESKTEYLLDIVHKMILEEKEIRAMGSRLIKTQNQQKRTYPKIDQTEIANYFDLNGTMKKELAVELYSIFDLIFQSISQNYNAKNRKYSALIQREVMDVCKYVNYFPQNAYFVAELPHDYYALKQVKIENDIQNSVRLNEFMLSPAVCFHCYQELKNQKIKDSIVFTAEGSCFRHEAAWRVGQHRMNEFSMREIIYFGQPEFVCQIRNDILEEIWDLFNELGFCGRIETAHDPFYFPQDSPRAQHQMLADMKYELVVEIPNSDISFSIASFNNVKDTLCREFDITSSMDKKHLHSGCAAFGIDRWVYALMSTFGLDLQCYPQKIREYYRRSTL</sequence>
<dbReference type="PROSITE" id="PS50862">
    <property type="entry name" value="AA_TRNA_LIGASE_II"/>
    <property type="match status" value="1"/>
</dbReference>
<keyword evidence="3" id="KW-0067">ATP-binding</keyword>
<evidence type="ECO:0000313" key="7">
    <source>
        <dbReference type="EMBL" id="NUU78789.1"/>
    </source>
</evidence>
<evidence type="ECO:0000256" key="4">
    <source>
        <dbReference type="ARBA" id="ARBA00022917"/>
    </source>
</evidence>
<dbReference type="InterPro" id="IPR002314">
    <property type="entry name" value="aa-tRNA-synt_IIb"/>
</dbReference>
<dbReference type="AlphaFoldDB" id="A0A7Y6EYJ9"/>
<evidence type="ECO:0000256" key="3">
    <source>
        <dbReference type="ARBA" id="ARBA00022840"/>
    </source>
</evidence>
<keyword evidence="2" id="KW-0547">Nucleotide-binding</keyword>
<reference evidence="7 8" key="1">
    <citation type="submission" date="2020-05" db="EMBL/GenBank/DDBJ databases">
        <title>Genome Sequencing of Type Strains.</title>
        <authorList>
            <person name="Lemaire J.F."/>
            <person name="Inderbitzin P."/>
            <person name="Gregorio O.A."/>
            <person name="Collins S.B."/>
            <person name="Wespe N."/>
            <person name="Knight-Connoni V."/>
        </authorList>
    </citation>
    <scope>NUCLEOTIDE SEQUENCE [LARGE SCALE GENOMIC DNA]</scope>
    <source>
        <strain evidence="7 8">LMG 21957</strain>
    </source>
</reference>
<keyword evidence="8" id="KW-1185">Reference proteome</keyword>
<evidence type="ECO:0000256" key="1">
    <source>
        <dbReference type="ARBA" id="ARBA00022598"/>
    </source>
</evidence>
<dbReference type="RefSeq" id="WP_175398356.1">
    <property type="nucleotide sequence ID" value="NZ_JABMCB010000201.1"/>
</dbReference>
<organism evidence="7 8">
    <name type="scientific">Paenibacillus xylanilyticus</name>
    <dbReference type="NCBI Taxonomy" id="248903"/>
    <lineage>
        <taxon>Bacteria</taxon>
        <taxon>Bacillati</taxon>
        <taxon>Bacillota</taxon>
        <taxon>Bacilli</taxon>
        <taxon>Bacillales</taxon>
        <taxon>Paenibacillaceae</taxon>
        <taxon>Paenibacillus</taxon>
    </lineage>
</organism>
<dbReference type="InterPro" id="IPR045864">
    <property type="entry name" value="aa-tRNA-synth_II/BPL/LPL"/>
</dbReference>
<proteinExistence type="predicted"/>
<dbReference type="Pfam" id="PF00587">
    <property type="entry name" value="tRNA-synt_2b"/>
    <property type="match status" value="1"/>
</dbReference>
<gene>
    <name evidence="7" type="ORF">HP552_26610</name>
</gene>
<dbReference type="Gene3D" id="3.30.930.10">
    <property type="entry name" value="Bira Bifunctional Protein, Domain 2"/>
    <property type="match status" value="1"/>
</dbReference>
<dbReference type="SUPFAM" id="SSF55681">
    <property type="entry name" value="Class II aaRS and biotin synthetases"/>
    <property type="match status" value="1"/>
</dbReference>
<keyword evidence="5" id="KW-0030">Aminoacyl-tRNA synthetase</keyword>
<dbReference type="GO" id="GO:0016740">
    <property type="term" value="F:transferase activity"/>
    <property type="evidence" value="ECO:0007669"/>
    <property type="project" value="UniProtKB-ARBA"/>
</dbReference>
<name>A0A7Y6EYJ9_9BACL</name>
<protein>
    <submittedName>
        <fullName evidence="7">Amino acid--ACP ligase</fullName>
    </submittedName>
</protein>
<feature type="domain" description="Aminoacyl-transfer RNA synthetases class-II family profile" evidence="6">
    <location>
        <begin position="217"/>
        <end position="368"/>
    </location>
</feature>
<evidence type="ECO:0000256" key="2">
    <source>
        <dbReference type="ARBA" id="ARBA00022741"/>
    </source>
</evidence>
<evidence type="ECO:0000313" key="8">
    <source>
        <dbReference type="Proteomes" id="UP000526125"/>
    </source>
</evidence>
<dbReference type="InterPro" id="IPR006195">
    <property type="entry name" value="aa-tRNA-synth_II"/>
</dbReference>
<dbReference type="GO" id="GO:0004812">
    <property type="term" value="F:aminoacyl-tRNA ligase activity"/>
    <property type="evidence" value="ECO:0007669"/>
    <property type="project" value="UniProtKB-KW"/>
</dbReference>
<dbReference type="Proteomes" id="UP000526125">
    <property type="component" value="Unassembled WGS sequence"/>
</dbReference>
<dbReference type="EMBL" id="JABMCB010000201">
    <property type="protein sequence ID" value="NUU78789.1"/>
    <property type="molecule type" value="Genomic_DNA"/>
</dbReference>